<dbReference type="EMBL" id="MVKX01000004">
    <property type="protein sequence ID" value="OOV83385.1"/>
    <property type="molecule type" value="Genomic_DNA"/>
</dbReference>
<keyword evidence="3" id="KW-1185">Reference proteome</keyword>
<keyword evidence="1" id="KW-0812">Transmembrane</keyword>
<dbReference type="AlphaFoldDB" id="A0A1T1H0T7"/>
<comment type="caution">
    <text evidence="2">The sequence shown here is derived from an EMBL/GenBank/DDBJ whole genome shotgun (WGS) entry which is preliminary data.</text>
</comment>
<name>A0A1T1H0T7_9GAMM</name>
<accession>A0A1T1H0T7</accession>
<dbReference type="Proteomes" id="UP000191160">
    <property type="component" value="Unassembled WGS sequence"/>
</dbReference>
<keyword evidence="1" id="KW-0472">Membrane</keyword>
<reference evidence="2 3" key="1">
    <citation type="submission" date="2017-02" db="EMBL/GenBank/DDBJ databases">
        <title>Acinetobacter sp. ANC 4945, whole genome shotgun sequencing project.</title>
        <authorList>
            <person name="Radolfova-Krizova L."/>
            <person name="Al Atrouni A."/>
            <person name="Nemec A."/>
        </authorList>
    </citation>
    <scope>NUCLEOTIDE SEQUENCE [LARGE SCALE GENOMIC DNA]</scope>
    <source>
        <strain evidence="2 3">ANC 4945</strain>
    </source>
</reference>
<gene>
    <name evidence="2" type="ORF">B1202_06985</name>
</gene>
<evidence type="ECO:0000256" key="1">
    <source>
        <dbReference type="SAM" id="Phobius"/>
    </source>
</evidence>
<keyword evidence="1" id="KW-1133">Transmembrane helix</keyword>
<evidence type="ECO:0000313" key="3">
    <source>
        <dbReference type="Proteomes" id="UP000191160"/>
    </source>
</evidence>
<proteinExistence type="predicted"/>
<feature type="transmembrane region" description="Helical" evidence="1">
    <location>
        <begin position="12"/>
        <end position="31"/>
    </location>
</feature>
<organism evidence="2 3">
    <name type="scientific">Acinetobacter amyesii</name>
    <dbReference type="NCBI Taxonomy" id="2942470"/>
    <lineage>
        <taxon>Bacteria</taxon>
        <taxon>Pseudomonadati</taxon>
        <taxon>Pseudomonadota</taxon>
        <taxon>Gammaproteobacteria</taxon>
        <taxon>Moraxellales</taxon>
        <taxon>Moraxellaceae</taxon>
        <taxon>Acinetobacter</taxon>
    </lineage>
</organism>
<sequence length="63" mass="7321">MAILDLDVEFEIVIQSIVVAVVLNLVVMKNLNEKFRILSMKKMDIKKPCRNRAFFLLLLVTSR</sequence>
<evidence type="ECO:0000313" key="2">
    <source>
        <dbReference type="EMBL" id="OOV83385.1"/>
    </source>
</evidence>
<protein>
    <submittedName>
        <fullName evidence="2">Uncharacterized protein</fullName>
    </submittedName>
</protein>